<dbReference type="PANTHER" id="PTHR15228:SF25">
    <property type="entry name" value="F-BAR DOMAIN-CONTAINING PROTEIN"/>
    <property type="match status" value="1"/>
</dbReference>
<dbReference type="InterPro" id="IPR008936">
    <property type="entry name" value="Rho_GTPase_activation_prot"/>
</dbReference>
<dbReference type="GO" id="GO:0005938">
    <property type="term" value="C:cell cortex"/>
    <property type="evidence" value="ECO:0007669"/>
    <property type="project" value="TreeGrafter"/>
</dbReference>
<protein>
    <recommendedName>
        <fullName evidence="2">Rho-GAP domain-containing protein</fullName>
    </recommendedName>
</protein>
<comment type="caution">
    <text evidence="3">The sequence shown here is derived from an EMBL/GenBank/DDBJ whole genome shotgun (WGS) entry which is preliminary data.</text>
</comment>
<keyword evidence="1" id="KW-0343">GTPase activation</keyword>
<organism evidence="3 4">
    <name type="scientific">Botryosphaeria dothidea</name>
    <dbReference type="NCBI Taxonomy" id="55169"/>
    <lineage>
        <taxon>Eukaryota</taxon>
        <taxon>Fungi</taxon>
        <taxon>Dikarya</taxon>
        <taxon>Ascomycota</taxon>
        <taxon>Pezizomycotina</taxon>
        <taxon>Dothideomycetes</taxon>
        <taxon>Dothideomycetes incertae sedis</taxon>
        <taxon>Botryosphaeriales</taxon>
        <taxon>Botryosphaeriaceae</taxon>
        <taxon>Botryosphaeria</taxon>
    </lineage>
</organism>
<dbReference type="Gene3D" id="1.10.555.10">
    <property type="entry name" value="Rho GTPase activation protein"/>
    <property type="match status" value="1"/>
</dbReference>
<name>A0A8H4IYR7_9PEZI</name>
<dbReference type="AlphaFoldDB" id="A0A8H4IYR7"/>
<evidence type="ECO:0000313" key="3">
    <source>
        <dbReference type="EMBL" id="KAF4309677.1"/>
    </source>
</evidence>
<sequence length="183" mass="20955">MKEEKPVDLRNTFDDPNGYGKHCNERHMGSSYWFGGLLQLYVDQLPEPIIPQELYESLREPLRKRQATKFPFVVLPPTGLDAELAIEIYRKLLMELPPWSSSLFLCILQLAALALRRSDLYRLPKVGFIATFQPWMLSFPAHKGSHAENRLSHAVIEFPIENLEKLVHGLPNLGEEEADAPPH</sequence>
<dbReference type="GO" id="GO:0005096">
    <property type="term" value="F:GTPase activator activity"/>
    <property type="evidence" value="ECO:0007669"/>
    <property type="project" value="UniProtKB-KW"/>
</dbReference>
<keyword evidence="4" id="KW-1185">Reference proteome</keyword>
<dbReference type="InterPro" id="IPR051025">
    <property type="entry name" value="RhoGAP"/>
</dbReference>
<dbReference type="PROSITE" id="PS50238">
    <property type="entry name" value="RHOGAP"/>
    <property type="match status" value="1"/>
</dbReference>
<dbReference type="OrthoDB" id="3196451at2759"/>
<dbReference type="PANTHER" id="PTHR15228">
    <property type="entry name" value="SPERMATHECAL PHYSIOLOGY VARIANT"/>
    <property type="match status" value="1"/>
</dbReference>
<proteinExistence type="predicted"/>
<dbReference type="GO" id="GO:0007165">
    <property type="term" value="P:signal transduction"/>
    <property type="evidence" value="ECO:0007669"/>
    <property type="project" value="InterPro"/>
</dbReference>
<gene>
    <name evidence="3" type="ORF">GTA08_BOTSDO02619</name>
</gene>
<dbReference type="GO" id="GO:0060237">
    <property type="term" value="P:regulation of fungal-type cell wall organization"/>
    <property type="evidence" value="ECO:0007669"/>
    <property type="project" value="TreeGrafter"/>
</dbReference>
<dbReference type="Proteomes" id="UP000572817">
    <property type="component" value="Unassembled WGS sequence"/>
</dbReference>
<dbReference type="SUPFAM" id="SSF48350">
    <property type="entry name" value="GTPase activation domain, GAP"/>
    <property type="match status" value="1"/>
</dbReference>
<reference evidence="3" key="1">
    <citation type="submission" date="2020-04" db="EMBL/GenBank/DDBJ databases">
        <title>Genome Assembly and Annotation of Botryosphaeria dothidea sdau 11-99, a Latent Pathogen of Apple Fruit Ring Rot in China.</title>
        <authorList>
            <person name="Yu C."/>
            <person name="Diao Y."/>
            <person name="Lu Q."/>
            <person name="Zhao J."/>
            <person name="Cui S."/>
            <person name="Peng C."/>
            <person name="He B."/>
            <person name="Liu H."/>
        </authorList>
    </citation>
    <scope>NUCLEOTIDE SEQUENCE [LARGE SCALE GENOMIC DNA]</scope>
    <source>
        <strain evidence="3">Sdau11-99</strain>
    </source>
</reference>
<feature type="domain" description="Rho-GAP" evidence="2">
    <location>
        <begin position="1"/>
        <end position="167"/>
    </location>
</feature>
<accession>A0A8H4IYR7</accession>
<evidence type="ECO:0000256" key="1">
    <source>
        <dbReference type="ARBA" id="ARBA00022468"/>
    </source>
</evidence>
<dbReference type="EMBL" id="WWBZ02000016">
    <property type="protein sequence ID" value="KAF4309677.1"/>
    <property type="molecule type" value="Genomic_DNA"/>
</dbReference>
<evidence type="ECO:0000313" key="4">
    <source>
        <dbReference type="Proteomes" id="UP000572817"/>
    </source>
</evidence>
<dbReference type="InterPro" id="IPR000198">
    <property type="entry name" value="RhoGAP_dom"/>
</dbReference>
<evidence type="ECO:0000259" key="2">
    <source>
        <dbReference type="PROSITE" id="PS50238"/>
    </source>
</evidence>